<evidence type="ECO:0000313" key="2">
    <source>
        <dbReference type="EMBL" id="VWB19857.1"/>
    </source>
</evidence>
<protein>
    <submittedName>
        <fullName evidence="2">Uncharacterized protein</fullName>
    </submittedName>
</protein>
<proteinExistence type="predicted"/>
<dbReference type="EMBL" id="CABVPL010000004">
    <property type="protein sequence ID" value="VWB19857.1"/>
    <property type="molecule type" value="Genomic_DNA"/>
</dbReference>
<sequence length="121" mass="14017">MASCEVLEPRQNDDKQDPCLRGGLSLEWKEANYRRCQKRCSHPCSVHRDAPWPGYWQPFEFDVTGEWQPTKQEPEIRAELKGQAQLSATKSKLRSGHAEGDPHQQMPKLVNDRRYRNGKPS</sequence>
<organism evidence="2 3">
    <name type="scientific">Burkholderia latens</name>
    <dbReference type="NCBI Taxonomy" id="488446"/>
    <lineage>
        <taxon>Bacteria</taxon>
        <taxon>Pseudomonadati</taxon>
        <taxon>Pseudomonadota</taxon>
        <taxon>Betaproteobacteria</taxon>
        <taxon>Burkholderiales</taxon>
        <taxon>Burkholderiaceae</taxon>
        <taxon>Burkholderia</taxon>
        <taxon>Burkholderia cepacia complex</taxon>
    </lineage>
</organism>
<gene>
    <name evidence="2" type="ORF">BLA24064_00761</name>
</gene>
<name>A0A6P2HSL7_9BURK</name>
<feature type="region of interest" description="Disordered" evidence="1">
    <location>
        <begin position="82"/>
        <end position="121"/>
    </location>
</feature>
<dbReference type="Proteomes" id="UP000494222">
    <property type="component" value="Unassembled WGS sequence"/>
</dbReference>
<accession>A0A6P2HSL7</accession>
<feature type="compositionally biased region" description="Basic and acidic residues" evidence="1">
    <location>
        <begin position="7"/>
        <end position="18"/>
    </location>
</feature>
<evidence type="ECO:0000256" key="1">
    <source>
        <dbReference type="SAM" id="MobiDB-lite"/>
    </source>
</evidence>
<feature type="region of interest" description="Disordered" evidence="1">
    <location>
        <begin position="1"/>
        <end position="21"/>
    </location>
</feature>
<dbReference type="AlphaFoldDB" id="A0A6P2HSL7"/>
<evidence type="ECO:0000313" key="3">
    <source>
        <dbReference type="Proteomes" id="UP000494222"/>
    </source>
</evidence>
<reference evidence="2 3" key="1">
    <citation type="submission" date="2019-09" db="EMBL/GenBank/DDBJ databases">
        <authorList>
            <person name="Depoorter E."/>
        </authorList>
    </citation>
    <scope>NUCLEOTIDE SEQUENCE [LARGE SCALE GENOMIC DNA]</scope>
    <source>
        <strain evidence="2">LMG 24064</strain>
    </source>
</reference>